<dbReference type="InParanoid" id="A0A1X7UFU3"/>
<dbReference type="GO" id="GO:0003676">
    <property type="term" value="F:nucleic acid binding"/>
    <property type="evidence" value="ECO:0007669"/>
    <property type="project" value="InterPro"/>
</dbReference>
<dbReference type="OrthoDB" id="7689536at2759"/>
<evidence type="ECO:0000313" key="2">
    <source>
        <dbReference type="EnsemblMetazoa" id="Aqu2.1.26520_001"/>
    </source>
</evidence>
<name>A0A1X7UFU3_AMPQE</name>
<dbReference type="InterPro" id="IPR058913">
    <property type="entry name" value="Integrase_dom_put"/>
</dbReference>
<reference evidence="2" key="1">
    <citation type="submission" date="2017-05" db="UniProtKB">
        <authorList>
            <consortium name="EnsemblMetazoa"/>
        </authorList>
    </citation>
    <scope>IDENTIFICATION</scope>
</reference>
<dbReference type="InterPro" id="IPR036397">
    <property type="entry name" value="RNaseH_sf"/>
</dbReference>
<dbReference type="STRING" id="400682.A0A1X7UFU3"/>
<dbReference type="AlphaFoldDB" id="A0A1X7UFU3"/>
<dbReference type="Gene3D" id="3.30.420.10">
    <property type="entry name" value="Ribonuclease H-like superfamily/Ribonuclease H"/>
    <property type="match status" value="1"/>
</dbReference>
<evidence type="ECO:0000259" key="1">
    <source>
        <dbReference type="Pfam" id="PF24764"/>
    </source>
</evidence>
<feature type="domain" description="Integrase core" evidence="1">
    <location>
        <begin position="125"/>
        <end position="257"/>
    </location>
</feature>
<dbReference type="SUPFAM" id="SSF53098">
    <property type="entry name" value="Ribonuclease H-like"/>
    <property type="match status" value="1"/>
</dbReference>
<proteinExistence type="predicted"/>
<dbReference type="EnsemblMetazoa" id="Aqu2.1.26520_001">
    <property type="protein sequence ID" value="Aqu2.1.26520_001"/>
    <property type="gene ID" value="Aqu2.1.26520"/>
</dbReference>
<protein>
    <recommendedName>
        <fullName evidence="1">Integrase core domain-containing protein</fullName>
    </recommendedName>
</protein>
<sequence>MQNSYLSVRNDLIKQYTSIGATSKEVQSLFELKYGRKISVRQIQRVKKQKGLSTMKEESSLELIIQAIKEELKAHGKLLGYRAMQKRLQLTYGLVVRRRTVMMLIRVLDENGSDARQKRRLQRRIYHSKGPNFCWHCDGYDKLKKFGIAIHACIDGFSRRIMWLDASSSNNNPKFIAHYYIQCVKENEGCPQLLRTDKGSENSNLAVIQPILRHFHTDSLSGKNSHRYGKSTTNQRVEAFWSQLRRSYSDWWMSFFKVCSVVLVNYCGIHTI</sequence>
<organism evidence="2">
    <name type="scientific">Amphimedon queenslandica</name>
    <name type="common">Sponge</name>
    <dbReference type="NCBI Taxonomy" id="400682"/>
    <lineage>
        <taxon>Eukaryota</taxon>
        <taxon>Metazoa</taxon>
        <taxon>Porifera</taxon>
        <taxon>Demospongiae</taxon>
        <taxon>Heteroscleromorpha</taxon>
        <taxon>Haplosclerida</taxon>
        <taxon>Niphatidae</taxon>
        <taxon>Amphimedon</taxon>
    </lineage>
</organism>
<dbReference type="PANTHER" id="PTHR46177:SF1">
    <property type="entry name" value="INTEGRASE CATALYTIC DOMAIN-CONTAINING PROTEIN"/>
    <property type="match status" value="1"/>
</dbReference>
<dbReference type="InterPro" id="IPR012337">
    <property type="entry name" value="RNaseH-like_sf"/>
</dbReference>
<accession>A0A1X7UFU3</accession>
<dbReference type="PANTHER" id="PTHR46177">
    <property type="entry name" value="INTEGRASE CATALYTIC DOMAIN-CONTAINING PROTEIN"/>
    <property type="match status" value="1"/>
</dbReference>
<dbReference type="Pfam" id="PF24764">
    <property type="entry name" value="rva_4"/>
    <property type="match status" value="1"/>
</dbReference>